<accession>A0A2G9TXJ7</accession>
<comment type="subcellular location">
    <subcellularLocation>
        <location evidence="1">Nucleus</location>
    </subcellularLocation>
</comment>
<dbReference type="EMBL" id="KZ351717">
    <property type="protein sequence ID" value="PIO62746.1"/>
    <property type="molecule type" value="Genomic_DNA"/>
</dbReference>
<dbReference type="SUPFAM" id="SSF54160">
    <property type="entry name" value="Chromo domain-like"/>
    <property type="match status" value="1"/>
</dbReference>
<evidence type="ECO:0000256" key="3">
    <source>
        <dbReference type="SAM" id="Coils"/>
    </source>
</evidence>
<feature type="compositionally biased region" description="Acidic residues" evidence="4">
    <location>
        <begin position="1"/>
        <end position="12"/>
    </location>
</feature>
<evidence type="ECO:0000313" key="6">
    <source>
        <dbReference type="EMBL" id="PIO62746.1"/>
    </source>
</evidence>
<keyword evidence="2" id="KW-0539">Nucleus</keyword>
<reference evidence="6 7" key="1">
    <citation type="submission" date="2015-09" db="EMBL/GenBank/DDBJ databases">
        <title>Draft genome of the parasitic nematode Teladorsagia circumcincta isolate WARC Sus (inbred).</title>
        <authorList>
            <person name="Mitreva M."/>
        </authorList>
    </citation>
    <scope>NUCLEOTIDE SEQUENCE [LARGE SCALE GENOMIC DNA]</scope>
    <source>
        <strain evidence="6 7">S</strain>
    </source>
</reference>
<organism evidence="6 7">
    <name type="scientific">Teladorsagia circumcincta</name>
    <name type="common">Brown stomach worm</name>
    <name type="synonym">Ostertagia circumcincta</name>
    <dbReference type="NCBI Taxonomy" id="45464"/>
    <lineage>
        <taxon>Eukaryota</taxon>
        <taxon>Metazoa</taxon>
        <taxon>Ecdysozoa</taxon>
        <taxon>Nematoda</taxon>
        <taxon>Chromadorea</taxon>
        <taxon>Rhabditida</taxon>
        <taxon>Rhabditina</taxon>
        <taxon>Rhabditomorpha</taxon>
        <taxon>Strongyloidea</taxon>
        <taxon>Trichostrongylidae</taxon>
        <taxon>Teladorsagia</taxon>
    </lineage>
</organism>
<dbReference type="InterPro" id="IPR023780">
    <property type="entry name" value="Chromo_domain"/>
</dbReference>
<dbReference type="OrthoDB" id="5876100at2759"/>
<name>A0A2G9TXJ7_TELCI</name>
<proteinExistence type="predicted"/>
<evidence type="ECO:0000256" key="1">
    <source>
        <dbReference type="ARBA" id="ARBA00004123"/>
    </source>
</evidence>
<evidence type="ECO:0000256" key="2">
    <source>
        <dbReference type="ARBA" id="ARBA00023242"/>
    </source>
</evidence>
<dbReference type="PROSITE" id="PS50013">
    <property type="entry name" value="CHROMO_2"/>
    <property type="match status" value="1"/>
</dbReference>
<dbReference type="GO" id="GO:0005634">
    <property type="term" value="C:nucleus"/>
    <property type="evidence" value="ECO:0007669"/>
    <property type="project" value="UniProtKB-SubCell"/>
</dbReference>
<feature type="coiled-coil region" evidence="3">
    <location>
        <begin position="111"/>
        <end position="145"/>
    </location>
</feature>
<dbReference type="InterPro" id="IPR051219">
    <property type="entry name" value="Heterochromatin_chromo-domain"/>
</dbReference>
<dbReference type="PANTHER" id="PTHR22812">
    <property type="entry name" value="CHROMOBOX PROTEIN"/>
    <property type="match status" value="1"/>
</dbReference>
<dbReference type="SMART" id="SM00298">
    <property type="entry name" value="CHROMO"/>
    <property type="match status" value="1"/>
</dbReference>
<feature type="domain" description="Chromo" evidence="5">
    <location>
        <begin position="64"/>
        <end position="125"/>
    </location>
</feature>
<gene>
    <name evidence="6" type="ORF">TELCIR_15682</name>
</gene>
<evidence type="ECO:0000313" key="7">
    <source>
        <dbReference type="Proteomes" id="UP000230423"/>
    </source>
</evidence>
<dbReference type="InterPro" id="IPR000953">
    <property type="entry name" value="Chromo/chromo_shadow_dom"/>
</dbReference>
<evidence type="ECO:0000259" key="5">
    <source>
        <dbReference type="PROSITE" id="PS50013"/>
    </source>
</evidence>
<sequence>MSQSPSDDEDISINDVLPSPSDSDSSSDSEKCNNTEKACPSPSPSDVSSEILDEISSETEEEQFEVERIISRTVNAEGKYVYHIKWVGYETSSDPENFVDEDDMHCPELIKEFEQMEQLKKKQRAKKLEEQAMLAKKRKLEAEQRAKAAVIYVLYSLSGIMPY</sequence>
<evidence type="ECO:0000256" key="4">
    <source>
        <dbReference type="SAM" id="MobiDB-lite"/>
    </source>
</evidence>
<keyword evidence="7" id="KW-1185">Reference proteome</keyword>
<feature type="compositionally biased region" description="Acidic residues" evidence="4">
    <location>
        <begin position="51"/>
        <end position="64"/>
    </location>
</feature>
<dbReference type="Gene3D" id="2.40.50.40">
    <property type="match status" value="1"/>
</dbReference>
<protein>
    <submittedName>
        <fullName evidence="6">Chromo' (CHRromatin Organization MOdifier) domain protein</fullName>
    </submittedName>
</protein>
<dbReference type="Proteomes" id="UP000230423">
    <property type="component" value="Unassembled WGS sequence"/>
</dbReference>
<dbReference type="InterPro" id="IPR016197">
    <property type="entry name" value="Chromo-like_dom_sf"/>
</dbReference>
<dbReference type="AlphaFoldDB" id="A0A2G9TXJ7"/>
<feature type="region of interest" description="Disordered" evidence="4">
    <location>
        <begin position="1"/>
        <end position="65"/>
    </location>
</feature>
<keyword evidence="3" id="KW-0175">Coiled coil</keyword>
<dbReference type="Pfam" id="PF00385">
    <property type="entry name" value="Chromo"/>
    <property type="match status" value="1"/>
</dbReference>